<evidence type="ECO:0000256" key="6">
    <source>
        <dbReference type="RuleBase" id="RU003557"/>
    </source>
</evidence>
<protein>
    <recommendedName>
        <fullName evidence="5">acetyl-CoA C-acyltransferase</fullName>
        <ecNumber evidence="5">2.3.1.16</ecNumber>
    </recommendedName>
</protein>
<evidence type="ECO:0000313" key="10">
    <source>
        <dbReference type="Proteomes" id="UP000679992"/>
    </source>
</evidence>
<dbReference type="InterPro" id="IPR020616">
    <property type="entry name" value="Thiolase_N"/>
</dbReference>
<dbReference type="PIRSF" id="PIRSF000429">
    <property type="entry name" value="Ac-CoA_Ac_transf"/>
    <property type="match status" value="1"/>
</dbReference>
<evidence type="ECO:0000256" key="2">
    <source>
        <dbReference type="ARBA" id="ARBA00010982"/>
    </source>
</evidence>
<dbReference type="RefSeq" id="WP_213654261.1">
    <property type="nucleotide sequence ID" value="NZ_BOSL01000003.1"/>
</dbReference>
<dbReference type="InterPro" id="IPR020610">
    <property type="entry name" value="Thiolase_AS"/>
</dbReference>
<dbReference type="PANTHER" id="PTHR43853:SF21">
    <property type="entry name" value="STEROID 3-KETOACYL-COA THIOLASE"/>
    <property type="match status" value="1"/>
</dbReference>
<dbReference type="PROSITE" id="PS00099">
    <property type="entry name" value="THIOLASE_3"/>
    <property type="match status" value="1"/>
</dbReference>
<evidence type="ECO:0000256" key="4">
    <source>
        <dbReference type="ARBA" id="ARBA00023315"/>
    </source>
</evidence>
<accession>A0ABQ4M913</accession>
<gene>
    <name evidence="9" type="primary">fadA</name>
    <name evidence="9" type="ORF">J42TS3_15210</name>
</gene>
<dbReference type="InterPro" id="IPR020615">
    <property type="entry name" value="Thiolase_acyl_enz_int_AS"/>
</dbReference>
<evidence type="ECO:0000256" key="3">
    <source>
        <dbReference type="ARBA" id="ARBA00022679"/>
    </source>
</evidence>
<comment type="similarity">
    <text evidence="2 6">Belongs to the thiolase-like superfamily. Thiolase family.</text>
</comment>
<keyword evidence="4 6" id="KW-0012">Acyltransferase</keyword>
<organism evidence="9 10">
    <name type="scientific">Paenibacillus vini</name>
    <dbReference type="NCBI Taxonomy" id="1476024"/>
    <lineage>
        <taxon>Bacteria</taxon>
        <taxon>Bacillati</taxon>
        <taxon>Bacillota</taxon>
        <taxon>Bacilli</taxon>
        <taxon>Bacillales</taxon>
        <taxon>Paenibacillaceae</taxon>
        <taxon>Paenibacillus</taxon>
    </lineage>
</organism>
<keyword evidence="3 6" id="KW-0808">Transferase</keyword>
<dbReference type="InterPro" id="IPR020617">
    <property type="entry name" value="Thiolase_C"/>
</dbReference>
<sequence length="393" mass="41373">MKEAVIVSMARTAVGKAKRGSLAQTRADDLGKAVLEAVVERAPGLNKEDVDDIIIGCAMPEGEQGLNFARIMSLYAGFPVTVPAITINRFCSSGLQSIASAAERIMLGHAEIMIAGGVESMSHVPMTGFKVSPNPRIVDEMPEVYMAMGHTAERVAEKFGISREDQDEFAFRSHMKAAKAIAEGRFKEEIVPIQAELSQIGDSGKLVRNTVVFDTDEGVRTDTTPEALAKLKPGFKAGGTVTAGNTSQMSDGAAAVALMSRERANQLGLKPLATFRSFALAGVEPELMGVGPVKAIPKALEMAGISLDDVSLFEINEAFASQCLHIIRELGIDEDKVNVNGGAIALGHPLGCTGTKLTATLINELRRRGGGYGVVSMCIGGGMGAAGVFEVHA</sequence>
<proteinExistence type="inferred from homology"/>
<comment type="pathway">
    <text evidence="1">Lipid metabolism.</text>
</comment>
<dbReference type="Proteomes" id="UP000679992">
    <property type="component" value="Unassembled WGS sequence"/>
</dbReference>
<name>A0ABQ4M913_9BACL</name>
<dbReference type="PANTHER" id="PTHR43853">
    <property type="entry name" value="3-KETOACYL-COA THIOLASE, PEROXISOMAL"/>
    <property type="match status" value="1"/>
</dbReference>
<feature type="domain" description="Thiolase N-terminal" evidence="7">
    <location>
        <begin position="5"/>
        <end position="262"/>
    </location>
</feature>
<evidence type="ECO:0000256" key="5">
    <source>
        <dbReference type="ARBA" id="ARBA00024073"/>
    </source>
</evidence>
<dbReference type="Pfam" id="PF00108">
    <property type="entry name" value="Thiolase_N"/>
    <property type="match status" value="1"/>
</dbReference>
<dbReference type="InterPro" id="IPR016039">
    <property type="entry name" value="Thiolase-like"/>
</dbReference>
<dbReference type="EC" id="2.3.1.16" evidence="5"/>
<dbReference type="Pfam" id="PF02803">
    <property type="entry name" value="Thiolase_C"/>
    <property type="match status" value="1"/>
</dbReference>
<dbReference type="InterPro" id="IPR050215">
    <property type="entry name" value="Thiolase-like_sf_Thiolase"/>
</dbReference>
<dbReference type="NCBIfam" id="TIGR01930">
    <property type="entry name" value="AcCoA-C-Actrans"/>
    <property type="match status" value="1"/>
</dbReference>
<comment type="caution">
    <text evidence="9">The sequence shown here is derived from an EMBL/GenBank/DDBJ whole genome shotgun (WGS) entry which is preliminary data.</text>
</comment>
<evidence type="ECO:0000256" key="1">
    <source>
        <dbReference type="ARBA" id="ARBA00005189"/>
    </source>
</evidence>
<reference evidence="9 10" key="1">
    <citation type="submission" date="2021-03" db="EMBL/GenBank/DDBJ databases">
        <title>Antimicrobial resistance genes in bacteria isolated from Japanese honey, and their potential for conferring macrolide and lincosamide resistance in the American foulbrood pathogen Paenibacillus larvae.</title>
        <authorList>
            <person name="Okamoto M."/>
            <person name="Kumagai M."/>
            <person name="Kanamori H."/>
            <person name="Takamatsu D."/>
        </authorList>
    </citation>
    <scope>NUCLEOTIDE SEQUENCE [LARGE SCALE GENOMIC DNA]</scope>
    <source>
        <strain evidence="9 10">J42TS3</strain>
    </source>
</reference>
<evidence type="ECO:0000259" key="7">
    <source>
        <dbReference type="Pfam" id="PF00108"/>
    </source>
</evidence>
<dbReference type="PROSITE" id="PS00098">
    <property type="entry name" value="THIOLASE_1"/>
    <property type="match status" value="1"/>
</dbReference>
<dbReference type="InterPro" id="IPR002155">
    <property type="entry name" value="Thiolase"/>
</dbReference>
<dbReference type="PROSITE" id="PS00737">
    <property type="entry name" value="THIOLASE_2"/>
    <property type="match status" value="1"/>
</dbReference>
<dbReference type="SUPFAM" id="SSF53901">
    <property type="entry name" value="Thiolase-like"/>
    <property type="match status" value="2"/>
</dbReference>
<evidence type="ECO:0000259" key="8">
    <source>
        <dbReference type="Pfam" id="PF02803"/>
    </source>
</evidence>
<dbReference type="EMBL" id="BOSL01000003">
    <property type="protein sequence ID" value="GIP52486.1"/>
    <property type="molecule type" value="Genomic_DNA"/>
</dbReference>
<dbReference type="CDD" id="cd00751">
    <property type="entry name" value="thiolase"/>
    <property type="match status" value="1"/>
</dbReference>
<dbReference type="Gene3D" id="3.40.47.10">
    <property type="match status" value="1"/>
</dbReference>
<evidence type="ECO:0000313" key="9">
    <source>
        <dbReference type="EMBL" id="GIP52486.1"/>
    </source>
</evidence>
<dbReference type="NCBIfam" id="NF005805">
    <property type="entry name" value="PRK07661.1"/>
    <property type="match status" value="1"/>
</dbReference>
<keyword evidence="10" id="KW-1185">Reference proteome</keyword>
<feature type="domain" description="Thiolase C-terminal" evidence="8">
    <location>
        <begin position="269"/>
        <end position="390"/>
    </location>
</feature>
<dbReference type="InterPro" id="IPR020613">
    <property type="entry name" value="Thiolase_CS"/>
</dbReference>